<proteinExistence type="inferred from homology"/>
<comment type="subcellular location">
    <subcellularLocation>
        <location evidence="1">Membrane</location>
        <topology evidence="1">Multi-pass membrane protein</topology>
    </subcellularLocation>
</comment>
<dbReference type="AlphaFoldDB" id="A0AAV5VG82"/>
<feature type="transmembrane region" description="Helical" evidence="6">
    <location>
        <begin position="56"/>
        <end position="76"/>
    </location>
</feature>
<evidence type="ECO:0000256" key="4">
    <source>
        <dbReference type="ARBA" id="ARBA00022989"/>
    </source>
</evidence>
<evidence type="ECO:0008006" key="9">
    <source>
        <dbReference type="Google" id="ProtNLM"/>
    </source>
</evidence>
<evidence type="ECO:0000256" key="2">
    <source>
        <dbReference type="ARBA" id="ARBA00009166"/>
    </source>
</evidence>
<dbReference type="GO" id="GO:0016020">
    <property type="term" value="C:membrane"/>
    <property type="evidence" value="ECO:0007669"/>
    <property type="project" value="UniProtKB-SubCell"/>
</dbReference>
<dbReference type="InterPro" id="IPR050920">
    <property type="entry name" value="Nematode_rcpt-like_delta"/>
</dbReference>
<evidence type="ECO:0000256" key="3">
    <source>
        <dbReference type="ARBA" id="ARBA00022692"/>
    </source>
</evidence>
<dbReference type="Pfam" id="PF10317">
    <property type="entry name" value="7TM_GPCR_Srd"/>
    <property type="match status" value="1"/>
</dbReference>
<keyword evidence="3 6" id="KW-0812">Transmembrane</keyword>
<comment type="caution">
    <text evidence="7">The sequence shown here is derived from an EMBL/GenBank/DDBJ whole genome shotgun (WGS) entry which is preliminary data.</text>
</comment>
<name>A0AAV5VG82_9BILA</name>
<sequence>LGKHAISMSEKTRNMHQTLVKALTIHALLPSMMCVVVAIYLVMVFDIYKHAALEKYVYTIAAIPPACAGFCTIYYVESYRRYIT</sequence>
<dbReference type="InterPro" id="IPR019421">
    <property type="entry name" value="7TM_GPCR_serpentine_rcpt_Srd"/>
</dbReference>
<comment type="similarity">
    <text evidence="2">Belongs to the nematode receptor-like protein srd family.</text>
</comment>
<dbReference type="PANTHER" id="PTHR22945:SF40">
    <property type="entry name" value="SERPENTINE RECEPTOR, CLASS D (DELTA)-RELATED"/>
    <property type="match status" value="1"/>
</dbReference>
<dbReference type="PANTHER" id="PTHR22945">
    <property type="entry name" value="SERPENTINE RECEPTOR, CLASS D DELTA"/>
    <property type="match status" value="1"/>
</dbReference>
<feature type="non-terminal residue" evidence="7">
    <location>
        <position position="84"/>
    </location>
</feature>
<keyword evidence="5 6" id="KW-0472">Membrane</keyword>
<evidence type="ECO:0000313" key="8">
    <source>
        <dbReference type="Proteomes" id="UP001432322"/>
    </source>
</evidence>
<evidence type="ECO:0000256" key="6">
    <source>
        <dbReference type="SAM" id="Phobius"/>
    </source>
</evidence>
<keyword evidence="8" id="KW-1185">Reference proteome</keyword>
<evidence type="ECO:0000256" key="1">
    <source>
        <dbReference type="ARBA" id="ARBA00004141"/>
    </source>
</evidence>
<accession>A0AAV5VG82</accession>
<protein>
    <recommendedName>
        <fullName evidence="9">G protein-coupled receptor</fullName>
    </recommendedName>
</protein>
<reference evidence="7" key="1">
    <citation type="submission" date="2023-10" db="EMBL/GenBank/DDBJ databases">
        <title>Genome assembly of Pristionchus species.</title>
        <authorList>
            <person name="Yoshida K."/>
            <person name="Sommer R.J."/>
        </authorList>
    </citation>
    <scope>NUCLEOTIDE SEQUENCE</scope>
    <source>
        <strain evidence="7">RS5133</strain>
    </source>
</reference>
<dbReference type="Proteomes" id="UP001432322">
    <property type="component" value="Unassembled WGS sequence"/>
</dbReference>
<evidence type="ECO:0000313" key="7">
    <source>
        <dbReference type="EMBL" id="GMT17263.1"/>
    </source>
</evidence>
<feature type="non-terminal residue" evidence="7">
    <location>
        <position position="1"/>
    </location>
</feature>
<organism evidence="7 8">
    <name type="scientific">Pristionchus fissidentatus</name>
    <dbReference type="NCBI Taxonomy" id="1538716"/>
    <lineage>
        <taxon>Eukaryota</taxon>
        <taxon>Metazoa</taxon>
        <taxon>Ecdysozoa</taxon>
        <taxon>Nematoda</taxon>
        <taxon>Chromadorea</taxon>
        <taxon>Rhabditida</taxon>
        <taxon>Rhabditina</taxon>
        <taxon>Diplogasteromorpha</taxon>
        <taxon>Diplogasteroidea</taxon>
        <taxon>Neodiplogasteridae</taxon>
        <taxon>Pristionchus</taxon>
    </lineage>
</organism>
<gene>
    <name evidence="7" type="ORF">PFISCL1PPCAC_8560</name>
</gene>
<evidence type="ECO:0000256" key="5">
    <source>
        <dbReference type="ARBA" id="ARBA00023136"/>
    </source>
</evidence>
<keyword evidence="4 6" id="KW-1133">Transmembrane helix</keyword>
<dbReference type="EMBL" id="BTSY01000003">
    <property type="protein sequence ID" value="GMT17263.1"/>
    <property type="molecule type" value="Genomic_DNA"/>
</dbReference>
<feature type="transmembrane region" description="Helical" evidence="6">
    <location>
        <begin position="20"/>
        <end position="44"/>
    </location>
</feature>